<feature type="domain" description="Nudix hydrolase" evidence="6">
    <location>
        <begin position="11"/>
        <end position="141"/>
    </location>
</feature>
<dbReference type="PRINTS" id="PR00502">
    <property type="entry name" value="NUDIXFAMILY"/>
</dbReference>
<dbReference type="PROSITE" id="PS00539">
    <property type="entry name" value="PYROKININ"/>
    <property type="match status" value="1"/>
</dbReference>
<dbReference type="InterPro" id="IPR000086">
    <property type="entry name" value="NUDIX_hydrolase_dom"/>
</dbReference>
<dbReference type="EMBL" id="JACHWS010000001">
    <property type="protein sequence ID" value="MBB3036235.1"/>
    <property type="molecule type" value="Genomic_DNA"/>
</dbReference>
<dbReference type="PANTHER" id="PTHR43222:SF9">
    <property type="entry name" value="8-OXO-(D)GTP PHOSPHATASE"/>
    <property type="match status" value="1"/>
</dbReference>
<protein>
    <submittedName>
        <fullName evidence="7">8-oxo-dGTP diphosphatase</fullName>
        <ecNumber evidence="7">3.6.1.55</ecNumber>
    </submittedName>
</protein>
<organism evidence="7 8">
    <name type="scientific">Hoyosella altamirensis</name>
    <dbReference type="NCBI Taxonomy" id="616997"/>
    <lineage>
        <taxon>Bacteria</taxon>
        <taxon>Bacillati</taxon>
        <taxon>Actinomycetota</taxon>
        <taxon>Actinomycetes</taxon>
        <taxon>Mycobacteriales</taxon>
        <taxon>Hoyosellaceae</taxon>
        <taxon>Hoyosella</taxon>
    </lineage>
</organism>
<accession>A0A839RHY1</accession>
<gene>
    <name evidence="7" type="ORF">FHU29_000669</name>
</gene>
<evidence type="ECO:0000313" key="8">
    <source>
        <dbReference type="Proteomes" id="UP000567922"/>
    </source>
</evidence>
<dbReference type="CDD" id="cd03673">
    <property type="entry name" value="NUDIX_Ap6A_hydrolase"/>
    <property type="match status" value="1"/>
</dbReference>
<evidence type="ECO:0000256" key="2">
    <source>
        <dbReference type="ARBA" id="ARBA00005582"/>
    </source>
</evidence>
<dbReference type="Proteomes" id="UP000567922">
    <property type="component" value="Unassembled WGS sequence"/>
</dbReference>
<dbReference type="SMART" id="SM00855">
    <property type="entry name" value="PGAM"/>
    <property type="match status" value="1"/>
</dbReference>
<dbReference type="InterPro" id="IPR015797">
    <property type="entry name" value="NUDIX_hydrolase-like_dom_sf"/>
</dbReference>
<dbReference type="InterPro" id="IPR020476">
    <property type="entry name" value="Nudix_hydrolase"/>
</dbReference>
<proteinExistence type="inferred from homology"/>
<evidence type="ECO:0000313" key="7">
    <source>
        <dbReference type="EMBL" id="MBB3036235.1"/>
    </source>
</evidence>
<dbReference type="GO" id="GO:0005184">
    <property type="term" value="F:neuropeptide hormone activity"/>
    <property type="evidence" value="ECO:0007669"/>
    <property type="project" value="InterPro"/>
</dbReference>
<keyword evidence="8" id="KW-1185">Reference proteome</keyword>
<dbReference type="PROSITE" id="PS00893">
    <property type="entry name" value="NUDIX_BOX"/>
    <property type="match status" value="1"/>
</dbReference>
<evidence type="ECO:0000256" key="4">
    <source>
        <dbReference type="ARBA" id="ARBA00022842"/>
    </source>
</evidence>
<comment type="similarity">
    <text evidence="2 5">Belongs to the Nudix hydrolase family.</text>
</comment>
<dbReference type="EC" id="3.6.1.55" evidence="7"/>
<dbReference type="Gene3D" id="3.40.50.1240">
    <property type="entry name" value="Phosphoglycerate mutase-like"/>
    <property type="match status" value="1"/>
</dbReference>
<dbReference type="PANTHER" id="PTHR43222">
    <property type="entry name" value="NUDIX HYDROLASE 23"/>
    <property type="match status" value="1"/>
</dbReference>
<dbReference type="GO" id="GO:0007218">
    <property type="term" value="P:neuropeptide signaling pathway"/>
    <property type="evidence" value="ECO:0007669"/>
    <property type="project" value="InterPro"/>
</dbReference>
<comment type="cofactor">
    <cofactor evidence="1">
        <name>Mg(2+)</name>
        <dbReference type="ChEBI" id="CHEBI:18420"/>
    </cofactor>
</comment>
<dbReference type="InterPro" id="IPR013078">
    <property type="entry name" value="His_Pase_superF_clade-1"/>
</dbReference>
<dbReference type="Gene3D" id="3.90.79.10">
    <property type="entry name" value="Nucleoside Triphosphate Pyrophosphohydrolase"/>
    <property type="match status" value="1"/>
</dbReference>
<sequence>MSVVSTKRSKSSVLAAGAVLWRRNPTVRGGVEIAVIHRPRYDDWSLPKGKLDAGETPVVAAAREIAEETGFTPRLGRHLIRVSYPLTDARRKEVDYWSAEALSGEFTPNGEVDELLWVPLAKAPKTVTYNLDRRVLKKFAELSADVTTLIVIRHGKAGRRGDFPEDDNLRPLDAAGRAQAEALVPHLLAYGVTDVHSADRTRCIQTMAPTADELGNAVIIEPTMSEEEYVRKPKASNERLLEISRLPGVHAVCSQGGVIPGLLDWLAERSSITLPPAKNRKGSLWALTMLDGRLLSADYLDSPLGD</sequence>
<reference evidence="7 8" key="1">
    <citation type="submission" date="2020-08" db="EMBL/GenBank/DDBJ databases">
        <title>Sequencing the genomes of 1000 actinobacteria strains.</title>
        <authorList>
            <person name="Klenk H.-P."/>
        </authorList>
    </citation>
    <scope>NUCLEOTIDE SEQUENCE [LARGE SCALE GENOMIC DNA]</scope>
    <source>
        <strain evidence="7 8">DSM 45258</strain>
    </source>
</reference>
<keyword evidence="4" id="KW-0460">Magnesium</keyword>
<dbReference type="Pfam" id="PF00300">
    <property type="entry name" value="His_Phos_1"/>
    <property type="match status" value="1"/>
</dbReference>
<comment type="caution">
    <text evidence="7">The sequence shown here is derived from an EMBL/GenBank/DDBJ whole genome shotgun (WGS) entry which is preliminary data.</text>
</comment>
<name>A0A839RHY1_9ACTN</name>
<dbReference type="CDD" id="cd07067">
    <property type="entry name" value="HP_PGM_like"/>
    <property type="match status" value="1"/>
</dbReference>
<evidence type="ECO:0000256" key="3">
    <source>
        <dbReference type="ARBA" id="ARBA00022801"/>
    </source>
</evidence>
<dbReference type="SUPFAM" id="SSF53254">
    <property type="entry name" value="Phosphoglycerate mutase-like"/>
    <property type="match status" value="1"/>
</dbReference>
<keyword evidence="3 5" id="KW-0378">Hydrolase</keyword>
<dbReference type="RefSeq" id="WP_064440160.1">
    <property type="nucleotide sequence ID" value="NZ_BDDI01000007.1"/>
</dbReference>
<dbReference type="InterPro" id="IPR020084">
    <property type="entry name" value="NUDIX_hydrolase_CS"/>
</dbReference>
<dbReference type="GO" id="GO:0035539">
    <property type="term" value="F:8-oxo-7,8-dihydrodeoxyguanosine triphosphate pyrophosphatase activity"/>
    <property type="evidence" value="ECO:0007669"/>
    <property type="project" value="UniProtKB-EC"/>
</dbReference>
<dbReference type="InterPro" id="IPR029033">
    <property type="entry name" value="His_PPase_superfam"/>
</dbReference>
<dbReference type="Pfam" id="PF00293">
    <property type="entry name" value="NUDIX"/>
    <property type="match status" value="1"/>
</dbReference>
<evidence type="ECO:0000259" key="6">
    <source>
        <dbReference type="PROSITE" id="PS51462"/>
    </source>
</evidence>
<evidence type="ECO:0000256" key="5">
    <source>
        <dbReference type="RuleBase" id="RU003476"/>
    </source>
</evidence>
<dbReference type="InterPro" id="IPR001484">
    <property type="entry name" value="Pyrokinin_CS"/>
</dbReference>
<evidence type="ECO:0000256" key="1">
    <source>
        <dbReference type="ARBA" id="ARBA00001946"/>
    </source>
</evidence>
<dbReference type="AlphaFoldDB" id="A0A839RHY1"/>
<dbReference type="PROSITE" id="PS51462">
    <property type="entry name" value="NUDIX"/>
    <property type="match status" value="1"/>
</dbReference>
<dbReference type="SUPFAM" id="SSF55811">
    <property type="entry name" value="Nudix"/>
    <property type="match status" value="1"/>
</dbReference>